<evidence type="ECO:0000313" key="2">
    <source>
        <dbReference type="EMBL" id="EFM0255402.1"/>
    </source>
</evidence>
<evidence type="ECO:0000313" key="6">
    <source>
        <dbReference type="Proteomes" id="UP000527548"/>
    </source>
</evidence>
<organism evidence="4 5">
    <name type="scientific">Escherichia coli</name>
    <dbReference type="NCBI Taxonomy" id="562"/>
    <lineage>
        <taxon>Bacteria</taxon>
        <taxon>Pseudomonadati</taxon>
        <taxon>Pseudomonadota</taxon>
        <taxon>Gammaproteobacteria</taxon>
        <taxon>Enterobacterales</taxon>
        <taxon>Enterobacteriaceae</taxon>
        <taxon>Escherichia</taxon>
    </lineage>
</organism>
<keyword evidence="1" id="KW-1133">Transmembrane helix</keyword>
<evidence type="ECO:0000256" key="1">
    <source>
        <dbReference type="SAM" id="Phobius"/>
    </source>
</evidence>
<accession>A0A0D8W4D0</accession>
<gene>
    <name evidence="2" type="ORF">C719_004659</name>
    <name evidence="4" type="ORF">DTL43_24340</name>
    <name evidence="3" type="ORF">JNP96_22710</name>
</gene>
<dbReference type="Proteomes" id="UP000663166">
    <property type="component" value="Chromosome"/>
</dbReference>
<dbReference type="EMBL" id="AATJOC010000023">
    <property type="protein sequence ID" value="EFM0255402.1"/>
    <property type="molecule type" value="Genomic_DNA"/>
</dbReference>
<dbReference type="Proteomes" id="UP000527548">
    <property type="component" value="Unassembled WGS sequence"/>
</dbReference>
<dbReference type="EMBL" id="QOGZ01000049">
    <property type="protein sequence ID" value="RDA32777.1"/>
    <property type="molecule type" value="Genomic_DNA"/>
</dbReference>
<dbReference type="NCBIfam" id="TIGR03745">
    <property type="entry name" value="conj_TIGR03745"/>
    <property type="match status" value="1"/>
</dbReference>
<dbReference type="AlphaFoldDB" id="A0A0D8W4D0"/>
<evidence type="ECO:0000313" key="4">
    <source>
        <dbReference type="EMBL" id="RDA32777.1"/>
    </source>
</evidence>
<dbReference type="Proteomes" id="UP000253687">
    <property type="component" value="Unassembled WGS sequence"/>
</dbReference>
<reference evidence="4 5" key="1">
    <citation type="submission" date="2018-07" db="EMBL/GenBank/DDBJ databases">
        <title>Whole Genome Sequence Analysis of Avian Pathogenic E. coli - An Australian Perspective.</title>
        <authorList>
            <person name="Cummins M.L."/>
            <person name="Reid C.J."/>
            <person name="Roy Chowdhury P."/>
            <person name="Bushell R."/>
            <person name="Esbert N."/>
            <person name="Tivendale K.A."/>
            <person name="Noormohammadi A.H."/>
            <person name="Islam S."/>
            <person name="Marenda M.S."/>
            <person name="Browning G.F."/>
            <person name="Markham P.F."/>
            <person name="Djordjevic S.P."/>
        </authorList>
    </citation>
    <scope>NUCLEOTIDE SEQUENCE [LARGE SCALE GENOMIC DNA]</scope>
    <source>
        <strain evidence="4 5">AVC211</strain>
    </source>
</reference>
<sequence>MCKKVFTFRHLRLAGMGLIAFLLGSLTPALADLPKIEPPSSGGGGGFFNQLKGYIQDGIVLFGLVVAAAAFVKVAEAAVTTFSEVRDGKTGWGQFGAIIVVGVVLLVAVIWLLGKSANIIL</sequence>
<dbReference type="EMBL" id="CP070393">
    <property type="protein sequence ID" value="QRZ96597.1"/>
    <property type="molecule type" value="Genomic_DNA"/>
</dbReference>
<feature type="transmembrane region" description="Helical" evidence="1">
    <location>
        <begin position="55"/>
        <end position="74"/>
    </location>
</feature>
<feature type="transmembrane region" description="Helical" evidence="1">
    <location>
        <begin position="95"/>
        <end position="114"/>
    </location>
</feature>
<protein>
    <submittedName>
        <fullName evidence="4">TIGR03745 family integrating conjugative element membrane protein</fullName>
    </submittedName>
</protein>
<dbReference type="InterPro" id="IPR021356">
    <property type="entry name" value="Integr_conj_element_PFL4702"/>
</dbReference>
<evidence type="ECO:0000313" key="5">
    <source>
        <dbReference type="Proteomes" id="UP000253687"/>
    </source>
</evidence>
<dbReference type="Pfam" id="PF11190">
    <property type="entry name" value="DUF2976"/>
    <property type="match status" value="1"/>
</dbReference>
<proteinExistence type="predicted"/>
<evidence type="ECO:0000313" key="3">
    <source>
        <dbReference type="EMBL" id="QRZ96597.1"/>
    </source>
</evidence>
<keyword evidence="1" id="KW-0472">Membrane</keyword>
<reference evidence="2 6" key="2">
    <citation type="submission" date="2018-08" db="EMBL/GenBank/DDBJ databases">
        <authorList>
            <consortium name="GenomeTrakr network: Whole genome sequencing for foodborne pathogen traceback"/>
        </authorList>
    </citation>
    <scope>NUCLEOTIDE SEQUENCE [LARGE SCALE GENOMIC DNA]</scope>
    <source>
        <strain evidence="2 6">AZ-TG73163</strain>
    </source>
</reference>
<name>A0A0D8W4D0_ECOLX</name>
<reference evidence="3" key="3">
    <citation type="submission" date="2021-02" db="EMBL/GenBank/DDBJ databases">
        <title>Co-localization of colistin and carbapenem -resistance genes on a novel transferable IncHI2 plasmid in Escherichia coli from chicken-origin.</title>
        <authorList>
            <person name="Hoffmann M."/>
            <person name="Balkey M."/>
            <person name="Ronco T."/>
            <person name="Hendriksen R.S."/>
        </authorList>
    </citation>
    <scope>NUCLEOTIDE SEQUENCE</scope>
    <source>
        <strain evidence="3">CFSAN083829</strain>
    </source>
</reference>
<keyword evidence="1" id="KW-0812">Transmembrane</keyword>